<evidence type="ECO:0000313" key="2">
    <source>
        <dbReference type="EMBL" id="CAI8005782.1"/>
    </source>
</evidence>
<proteinExistence type="predicted"/>
<dbReference type="EMBL" id="CASHTH010000635">
    <property type="protein sequence ID" value="CAI8005782.1"/>
    <property type="molecule type" value="Genomic_DNA"/>
</dbReference>
<dbReference type="InterPro" id="IPR040780">
    <property type="entry name" value="Rpn6_C_helix"/>
</dbReference>
<organism evidence="2 3">
    <name type="scientific">Geodia barretti</name>
    <name type="common">Barrett's horny sponge</name>
    <dbReference type="NCBI Taxonomy" id="519541"/>
    <lineage>
        <taxon>Eukaryota</taxon>
        <taxon>Metazoa</taxon>
        <taxon>Porifera</taxon>
        <taxon>Demospongiae</taxon>
        <taxon>Heteroscleromorpha</taxon>
        <taxon>Tetractinellida</taxon>
        <taxon>Astrophorina</taxon>
        <taxon>Geodiidae</taxon>
        <taxon>Geodia</taxon>
    </lineage>
</organism>
<sequence>SRPLTYLPLSLSPTLSLSYVPLSPSLSLSYVPPLGILDQGQGVLIVYENSGSDQTYSTGLEVISRMGKVVDSLYSQTKQLP</sequence>
<evidence type="ECO:0000313" key="3">
    <source>
        <dbReference type="Proteomes" id="UP001174909"/>
    </source>
</evidence>
<protein>
    <submittedName>
        <fullName evidence="2">26S proteasome non-ATPase regulatory subunit 11</fullName>
    </submittedName>
</protein>
<feature type="domain" description="6S proteasome subunit Rpn6 C-terminal helix" evidence="1">
    <location>
        <begin position="53"/>
        <end position="76"/>
    </location>
</feature>
<keyword evidence="2" id="KW-0647">Proteasome</keyword>
<dbReference type="Proteomes" id="UP001174909">
    <property type="component" value="Unassembled WGS sequence"/>
</dbReference>
<evidence type="ECO:0000259" key="1">
    <source>
        <dbReference type="Pfam" id="PF18503"/>
    </source>
</evidence>
<name>A0AA35R7E3_GEOBA</name>
<reference evidence="2" key="1">
    <citation type="submission" date="2023-03" db="EMBL/GenBank/DDBJ databases">
        <authorList>
            <person name="Steffen K."/>
            <person name="Cardenas P."/>
        </authorList>
    </citation>
    <scope>NUCLEOTIDE SEQUENCE</scope>
</reference>
<feature type="non-terminal residue" evidence="2">
    <location>
        <position position="1"/>
    </location>
</feature>
<dbReference type="AlphaFoldDB" id="A0AA35R7E3"/>
<accession>A0AA35R7E3</accession>
<keyword evidence="3" id="KW-1185">Reference proteome</keyword>
<gene>
    <name evidence="2" type="ORF">GBAR_LOCUS4392</name>
</gene>
<dbReference type="GO" id="GO:0000502">
    <property type="term" value="C:proteasome complex"/>
    <property type="evidence" value="ECO:0007669"/>
    <property type="project" value="UniProtKB-KW"/>
</dbReference>
<comment type="caution">
    <text evidence="2">The sequence shown here is derived from an EMBL/GenBank/DDBJ whole genome shotgun (WGS) entry which is preliminary data.</text>
</comment>
<dbReference type="Pfam" id="PF18503">
    <property type="entry name" value="RPN6_C_helix"/>
    <property type="match status" value="1"/>
</dbReference>
<dbReference type="Gene3D" id="1.25.40.570">
    <property type="match status" value="1"/>
</dbReference>